<evidence type="ECO:0000256" key="1">
    <source>
        <dbReference type="SAM" id="MobiDB-lite"/>
    </source>
</evidence>
<dbReference type="OrthoDB" id="1923324at2759"/>
<feature type="region of interest" description="Disordered" evidence="1">
    <location>
        <begin position="410"/>
        <end position="431"/>
    </location>
</feature>
<reference evidence="3" key="1">
    <citation type="submission" date="2025-08" db="UniProtKB">
        <authorList>
            <consortium name="RefSeq"/>
        </authorList>
    </citation>
    <scope>IDENTIFICATION</scope>
</reference>
<dbReference type="InParanoid" id="A0A6I9R7F8"/>
<feature type="region of interest" description="Disordered" evidence="1">
    <location>
        <begin position="1"/>
        <end position="20"/>
    </location>
</feature>
<dbReference type="GeneID" id="105045431"/>
<organism evidence="2 3">
    <name type="scientific">Elaeis guineensis var. tenera</name>
    <name type="common">Oil palm</name>
    <dbReference type="NCBI Taxonomy" id="51953"/>
    <lineage>
        <taxon>Eukaryota</taxon>
        <taxon>Viridiplantae</taxon>
        <taxon>Streptophyta</taxon>
        <taxon>Embryophyta</taxon>
        <taxon>Tracheophyta</taxon>
        <taxon>Spermatophyta</taxon>
        <taxon>Magnoliopsida</taxon>
        <taxon>Liliopsida</taxon>
        <taxon>Arecaceae</taxon>
        <taxon>Arecoideae</taxon>
        <taxon>Cocoseae</taxon>
        <taxon>Elaeidinae</taxon>
        <taxon>Elaeis</taxon>
    </lineage>
</organism>
<dbReference type="Proteomes" id="UP000504607">
    <property type="component" value="Chromosome 5"/>
</dbReference>
<feature type="region of interest" description="Disordered" evidence="1">
    <location>
        <begin position="86"/>
        <end position="158"/>
    </location>
</feature>
<dbReference type="KEGG" id="egu:105045431"/>
<feature type="compositionally biased region" description="Low complexity" evidence="1">
    <location>
        <begin position="149"/>
        <end position="158"/>
    </location>
</feature>
<dbReference type="RefSeq" id="XP_010922008.1">
    <property type="nucleotide sequence ID" value="XM_010923706.3"/>
</dbReference>
<keyword evidence="2" id="KW-1185">Reference proteome</keyword>
<sequence>MDLKKGKGKSSPVKNGEWIRGRSTENTDHWAFLEEIEAPMWVDLTLEAQLIGQDMDDAWFQTSHPVHQMSSRHLKSSFPCCVHEQEDSPKLPCHSPKLPDSVSRSRGKHYKSRKWEGNKNGFLVDKPHPVRKLGGKGLGSVTRKSANGSSSTSTLTTNTSIRKSASNFKDMKHNYGFKSNSRSKASSSSSIVPSYQILKSKPGSGGPEYIFDVVPATSEVSCGTSDMACSSNLRGSSNPRCCSRRETGVERVLQNRKSSSSKSSVGSSYSLRCKVRDIGFAVTQKKRTIAETKTATRSVIISRMSARQIPERNSSSKNQRRADCNKLVFQESKSKNLASTVPRKPLCLLDKSKPVKNGVVTQQKMIYSAGKFNSVAASERENAKEGKIQNSKAVKQGRYVSRYALINHKGKTNGARQESNLRSAASKTYFR</sequence>
<accession>A0A6I9R7F8</accession>
<gene>
    <name evidence="3" type="primary">LOC105045431</name>
</gene>
<feature type="compositionally biased region" description="Polar residues" evidence="1">
    <location>
        <begin position="414"/>
        <end position="431"/>
    </location>
</feature>
<evidence type="ECO:0000313" key="3">
    <source>
        <dbReference type="RefSeq" id="XP_010922008.1"/>
    </source>
</evidence>
<protein>
    <submittedName>
        <fullName evidence="3">Uncharacterized protein LOC105045431 isoform X1</fullName>
    </submittedName>
</protein>
<name>A0A6I9R7F8_ELAGV</name>
<proteinExistence type="predicted"/>
<evidence type="ECO:0000313" key="2">
    <source>
        <dbReference type="Proteomes" id="UP000504607"/>
    </source>
</evidence>
<dbReference type="AlphaFoldDB" id="A0A6I9R7F8"/>